<dbReference type="CDD" id="cd03044">
    <property type="entry name" value="GST_N_EF1Bgamma"/>
    <property type="match status" value="1"/>
</dbReference>
<feature type="compositionally biased region" description="Basic and acidic residues" evidence="4">
    <location>
        <begin position="218"/>
        <end position="238"/>
    </location>
</feature>
<dbReference type="PROSITE" id="PS50404">
    <property type="entry name" value="GST_NTER"/>
    <property type="match status" value="1"/>
</dbReference>
<reference evidence="8 9" key="1">
    <citation type="journal article" date="2016" name="Mol. Biol. Evol.">
        <title>Genome-Wide Survey of Gut Fungi (Harpellales) Reveals the First Horizontally Transferred Ubiquitin Gene from a Mosquito Host.</title>
        <authorList>
            <person name="Wang Y."/>
            <person name="White M.M."/>
            <person name="Kvist S."/>
            <person name="Moncalvo J.M."/>
        </authorList>
    </citation>
    <scope>NUCLEOTIDE SEQUENCE [LARGE SCALE GENOMIC DNA]</scope>
    <source>
        <strain evidence="8 9">ALG-7-W6</strain>
    </source>
</reference>
<dbReference type="SFLD" id="SFLDS00019">
    <property type="entry name" value="Glutathione_Transferase_(cytos"/>
    <property type="match status" value="1"/>
</dbReference>
<dbReference type="FunFam" id="1.20.1050.10:FF:000006">
    <property type="entry name" value="Elongation factor 1 gamma"/>
    <property type="match status" value="1"/>
</dbReference>
<dbReference type="Gene3D" id="3.30.70.1010">
    <property type="entry name" value="Translation elongation factor EF1B, gamma chain, conserved domain"/>
    <property type="match status" value="1"/>
</dbReference>
<dbReference type="SMART" id="SM01183">
    <property type="entry name" value="EF1G"/>
    <property type="match status" value="1"/>
</dbReference>
<evidence type="ECO:0000259" key="5">
    <source>
        <dbReference type="PROSITE" id="PS50040"/>
    </source>
</evidence>
<gene>
    <name evidence="8" type="ORF">AYI68_g610</name>
</gene>
<comment type="caution">
    <text evidence="8">The sequence shown here is derived from an EMBL/GenBank/DDBJ whole genome shotgun (WGS) entry which is preliminary data.</text>
</comment>
<keyword evidence="1 3" id="KW-0251">Elongation factor</keyword>
<dbReference type="Proteomes" id="UP000187455">
    <property type="component" value="Unassembled WGS sequence"/>
</dbReference>
<evidence type="ECO:0000259" key="6">
    <source>
        <dbReference type="PROSITE" id="PS50404"/>
    </source>
</evidence>
<dbReference type="InterPro" id="IPR040079">
    <property type="entry name" value="Glutathione_S-Trfase"/>
</dbReference>
<dbReference type="FunFam" id="3.30.70.1010:FF:000001">
    <property type="entry name" value="Elongation factor 1-gamma 1"/>
    <property type="match status" value="1"/>
</dbReference>
<dbReference type="OrthoDB" id="249703at2759"/>
<proteinExistence type="predicted"/>
<dbReference type="Gene3D" id="1.20.1050.10">
    <property type="match status" value="1"/>
</dbReference>
<dbReference type="GO" id="GO:0003746">
    <property type="term" value="F:translation elongation factor activity"/>
    <property type="evidence" value="ECO:0007669"/>
    <property type="project" value="UniProtKB-UniRule"/>
</dbReference>
<dbReference type="InterPro" id="IPR036249">
    <property type="entry name" value="Thioredoxin-like_sf"/>
</dbReference>
<dbReference type="Gene3D" id="3.40.30.10">
    <property type="entry name" value="Glutaredoxin"/>
    <property type="match status" value="1"/>
</dbReference>
<dbReference type="InterPro" id="IPR036282">
    <property type="entry name" value="Glutathione-S-Trfase_C_sf"/>
</dbReference>
<accession>A0A1R0H803</accession>
<evidence type="ECO:0000256" key="2">
    <source>
        <dbReference type="ARBA" id="ARBA00022917"/>
    </source>
</evidence>
<dbReference type="Pfam" id="PF00647">
    <property type="entry name" value="EF1G"/>
    <property type="match status" value="1"/>
</dbReference>
<protein>
    <submittedName>
        <fullName evidence="8">Elongation factor 1-gamma</fullName>
    </submittedName>
</protein>
<dbReference type="InterPro" id="IPR036433">
    <property type="entry name" value="EF1B_G_C_sf"/>
</dbReference>
<dbReference type="GO" id="GO:0005634">
    <property type="term" value="C:nucleus"/>
    <property type="evidence" value="ECO:0007669"/>
    <property type="project" value="TreeGrafter"/>
</dbReference>
<dbReference type="Pfam" id="PF02798">
    <property type="entry name" value="GST_N"/>
    <property type="match status" value="1"/>
</dbReference>
<dbReference type="GO" id="GO:0005737">
    <property type="term" value="C:cytoplasm"/>
    <property type="evidence" value="ECO:0007669"/>
    <property type="project" value="TreeGrafter"/>
</dbReference>
<dbReference type="Pfam" id="PF00043">
    <property type="entry name" value="GST_C"/>
    <property type="match status" value="1"/>
</dbReference>
<evidence type="ECO:0000256" key="1">
    <source>
        <dbReference type="ARBA" id="ARBA00022768"/>
    </source>
</evidence>
<name>A0A1R0H803_9FUNG</name>
<feature type="region of interest" description="Disordered" evidence="4">
    <location>
        <begin position="218"/>
        <end position="267"/>
    </location>
</feature>
<evidence type="ECO:0000313" key="8">
    <source>
        <dbReference type="EMBL" id="OLY85204.1"/>
    </source>
</evidence>
<dbReference type="InterPro" id="IPR001662">
    <property type="entry name" value="EF1B_G_C"/>
</dbReference>
<evidence type="ECO:0000256" key="3">
    <source>
        <dbReference type="PROSITE-ProRule" id="PRU00519"/>
    </source>
</evidence>
<dbReference type="InterPro" id="IPR004046">
    <property type="entry name" value="GST_C"/>
</dbReference>
<dbReference type="SUPFAM" id="SSF52833">
    <property type="entry name" value="Thioredoxin-like"/>
    <property type="match status" value="1"/>
</dbReference>
<evidence type="ECO:0000313" key="9">
    <source>
        <dbReference type="Proteomes" id="UP000187455"/>
    </source>
</evidence>
<dbReference type="SUPFAM" id="SSF47616">
    <property type="entry name" value="GST C-terminal domain-like"/>
    <property type="match status" value="1"/>
</dbReference>
<dbReference type="AlphaFoldDB" id="A0A1R0H803"/>
<dbReference type="InterPro" id="IPR004045">
    <property type="entry name" value="Glutathione_S-Trfase_N"/>
</dbReference>
<dbReference type="InterPro" id="IPR050802">
    <property type="entry name" value="EF-GSTs"/>
</dbReference>
<dbReference type="InterPro" id="IPR010987">
    <property type="entry name" value="Glutathione-S-Trfase_C-like"/>
</dbReference>
<dbReference type="SUPFAM" id="SSF89942">
    <property type="entry name" value="eEF1-gamma domain"/>
    <property type="match status" value="1"/>
</dbReference>
<dbReference type="PROSITE" id="PS50040">
    <property type="entry name" value="EF1G_C"/>
    <property type="match status" value="1"/>
</dbReference>
<dbReference type="CDD" id="cd03181">
    <property type="entry name" value="GST_C_EF1Bgamma_like"/>
    <property type="match status" value="1"/>
</dbReference>
<dbReference type="PROSITE" id="PS50405">
    <property type="entry name" value="GST_CTER"/>
    <property type="match status" value="1"/>
</dbReference>
<organism evidence="8 9">
    <name type="scientific">Smittium mucronatum</name>
    <dbReference type="NCBI Taxonomy" id="133383"/>
    <lineage>
        <taxon>Eukaryota</taxon>
        <taxon>Fungi</taxon>
        <taxon>Fungi incertae sedis</taxon>
        <taxon>Zoopagomycota</taxon>
        <taxon>Kickxellomycotina</taxon>
        <taxon>Harpellomycetes</taxon>
        <taxon>Harpellales</taxon>
        <taxon>Legeriomycetaceae</taxon>
        <taxon>Smittium</taxon>
    </lineage>
</organism>
<feature type="domain" description="GST C-terminal" evidence="7">
    <location>
        <begin position="91"/>
        <end position="220"/>
    </location>
</feature>
<dbReference type="PANTHER" id="PTHR43986:SF1">
    <property type="entry name" value="ELONGATION FACTOR 1-GAMMA"/>
    <property type="match status" value="1"/>
</dbReference>
<dbReference type="PANTHER" id="PTHR43986">
    <property type="entry name" value="ELONGATION FACTOR 1-GAMMA"/>
    <property type="match status" value="1"/>
</dbReference>
<dbReference type="EMBL" id="LSSL01000190">
    <property type="protein sequence ID" value="OLY85204.1"/>
    <property type="molecule type" value="Genomic_DNA"/>
</dbReference>
<sequence length="419" mass="47681">MTESSGKIYTYVSPDNYRLNKSLIVCKLSGLNIETTPGFTIKESVDADFLKKFPLGKVPSFEHGSFRLFDSSAIMLYLASKAPNSSLLGKTPEESASILQYMFMVESDIMPASANIIYPTLGFSPYVKPAIQTAEAKLNRALVALNNILVDKTYLVGERMTIADINTVCDLVPIMSQLLDKKYRMDIRNVTRYFKTMINKKVFKETFTQFKFCEEPIKPQQKPKDAKPAKAKTEEPKVQPKKKAKEVTNEDEDDEPAPAPKPKSALDLLPKSSFDLENWKRFYSNNDTKPTAMDYFWQNFDPVGYSIWKVQFKYNEENTLIFMSNNLIGGFFNRLDRARKYAFGVMLTLGVDNDNIISGYFVVRGQEIPFEISDAPDYESFSWVKVDQNDPAVREEIGDYFAWEGPSLPKPFADGKAFK</sequence>
<dbReference type="SFLD" id="SFLDG00358">
    <property type="entry name" value="Main_(cytGST)"/>
    <property type="match status" value="1"/>
</dbReference>
<feature type="domain" description="EF-1-gamma C-terminal" evidence="5">
    <location>
        <begin position="262"/>
        <end position="419"/>
    </location>
</feature>
<evidence type="ECO:0000256" key="4">
    <source>
        <dbReference type="SAM" id="MobiDB-lite"/>
    </source>
</evidence>
<keyword evidence="2 3" id="KW-0648">Protein biosynthesis</keyword>
<dbReference type="STRING" id="133383.A0A1R0H803"/>
<feature type="domain" description="GST N-terminal" evidence="6">
    <location>
        <begin position="6"/>
        <end position="86"/>
    </location>
</feature>
<keyword evidence="9" id="KW-1185">Reference proteome</keyword>
<evidence type="ECO:0000259" key="7">
    <source>
        <dbReference type="PROSITE" id="PS50405"/>
    </source>
</evidence>